<dbReference type="InterPro" id="IPR036869">
    <property type="entry name" value="J_dom_sf"/>
</dbReference>
<dbReference type="OrthoDB" id="5042209at2759"/>
<accession>E9E074</accession>
<sequence>MASTAALKTSVTAHNDTEKDARARGRLLTPEPTPGVEDARVAGDLARKAADTHNVEKPTSPAKPAIGTDATEVKLDDVQQEIERVLRCADESYAEILAVSQSSTEEEILTAWRRLGCMLHPHYCHHNDSKAAYRKLRRAARQMGVDQVFIDEVTLWDGEEVLPAGDSESDDDDNGKDAQGDVTMAEDEVPRPPARVQDIYREATPLLYELGHNPSDKGLLDQLNGLNHRISAGNKAHNKYATDKSEKIPKYRWLIPVSFFGPHYKIALESYHVLLQDPKNEVARKNLVTEKVLIDEYVTKHHLPEEWSFDVADDFLKAKPVPANANRIDYPWPTAKAADGSLIIGVRQQGKWGTQVCIETTKEDGRLVRRLVSASNVGLLEVEHYKSMAGHKNLADGQSKWSDRARSDFKELLWVTKSQIQLKNVAANKKDPPTDCCVEFQKKGMHILTVSSLNKVLGPASARAKIEKVCERDGIPAPWKAGWVSYYNDPAKVEKDPTRRRAMKDAQADELAVLSRSDRRRSSSAHSRRSISDVERDQQVQDLESKVHDLADTVSSLNKTVSVLADMFEEFMKTSASAPAPK</sequence>
<name>E9E074_METAQ</name>
<dbReference type="InParanoid" id="E9E074"/>
<dbReference type="Proteomes" id="UP000002499">
    <property type="component" value="Unassembled WGS sequence"/>
</dbReference>
<feature type="region of interest" description="Disordered" evidence="1">
    <location>
        <begin position="1"/>
        <end position="38"/>
    </location>
</feature>
<dbReference type="KEGG" id="maw:19247566"/>
<evidence type="ECO:0000313" key="3">
    <source>
        <dbReference type="Proteomes" id="UP000002499"/>
    </source>
</evidence>
<feature type="region of interest" description="Disordered" evidence="1">
    <location>
        <begin position="512"/>
        <end position="540"/>
    </location>
</feature>
<dbReference type="eggNOG" id="ENOG502T2NN">
    <property type="taxonomic scope" value="Eukaryota"/>
</dbReference>
<feature type="region of interest" description="Disordered" evidence="1">
    <location>
        <begin position="162"/>
        <end position="190"/>
    </location>
</feature>
<dbReference type="STRING" id="655827.E9E074"/>
<dbReference type="GeneID" id="19247566"/>
<dbReference type="SUPFAM" id="SSF46565">
    <property type="entry name" value="Chaperone J-domain"/>
    <property type="match status" value="1"/>
</dbReference>
<protein>
    <submittedName>
        <fullName evidence="2">Uncharacterized protein</fullName>
    </submittedName>
</protein>
<proteinExistence type="predicted"/>
<dbReference type="AlphaFoldDB" id="E9E074"/>
<feature type="compositionally biased region" description="Basic and acidic residues" evidence="1">
    <location>
        <begin position="530"/>
        <end position="540"/>
    </location>
</feature>
<reference evidence="2 3" key="1">
    <citation type="journal article" date="2011" name="PLoS Genet.">
        <title>Genome sequencing and comparative transcriptomics of the model entomopathogenic fungi Metarhizium anisopliae and M. acridum.</title>
        <authorList>
            <person name="Gao Q."/>
            <person name="Jin K."/>
            <person name="Ying S.H."/>
            <person name="Zhang Y."/>
            <person name="Xiao G."/>
            <person name="Shang Y."/>
            <person name="Duan Z."/>
            <person name="Hu X."/>
            <person name="Xie X.Q."/>
            <person name="Zhou G."/>
            <person name="Peng G."/>
            <person name="Luo Z."/>
            <person name="Huang W."/>
            <person name="Wang B."/>
            <person name="Fang W."/>
            <person name="Wang S."/>
            <person name="Zhong Y."/>
            <person name="Ma L.J."/>
            <person name="St Leger R.J."/>
            <person name="Zhao G.P."/>
            <person name="Pei Y."/>
            <person name="Feng M.G."/>
            <person name="Xia Y."/>
            <person name="Wang C."/>
        </authorList>
    </citation>
    <scope>NUCLEOTIDE SEQUENCE [LARGE SCALE GENOMIC DNA]</scope>
    <source>
        <strain evidence="2 3">CQMa 102</strain>
    </source>
</reference>
<dbReference type="Gene3D" id="1.10.287.110">
    <property type="entry name" value="DnaJ domain"/>
    <property type="match status" value="1"/>
</dbReference>
<evidence type="ECO:0000256" key="1">
    <source>
        <dbReference type="SAM" id="MobiDB-lite"/>
    </source>
</evidence>
<organism evidence="3">
    <name type="scientific">Metarhizium acridum (strain CQMa 102)</name>
    <dbReference type="NCBI Taxonomy" id="655827"/>
    <lineage>
        <taxon>Eukaryota</taxon>
        <taxon>Fungi</taxon>
        <taxon>Dikarya</taxon>
        <taxon>Ascomycota</taxon>
        <taxon>Pezizomycotina</taxon>
        <taxon>Sordariomycetes</taxon>
        <taxon>Hypocreomycetidae</taxon>
        <taxon>Hypocreales</taxon>
        <taxon>Clavicipitaceae</taxon>
        <taxon>Metarhizium</taxon>
    </lineage>
</organism>
<dbReference type="OMA" id="EYCENAD"/>
<gene>
    <name evidence="2" type="ORF">MAC_03255</name>
</gene>
<feature type="compositionally biased region" description="Polar residues" evidence="1">
    <location>
        <begin position="1"/>
        <end position="14"/>
    </location>
</feature>
<evidence type="ECO:0000313" key="2">
    <source>
        <dbReference type="EMBL" id="EFY90675.1"/>
    </source>
</evidence>
<dbReference type="HOGENOM" id="CLU_036107_0_0_1"/>
<dbReference type="EMBL" id="GL698488">
    <property type="protein sequence ID" value="EFY90675.1"/>
    <property type="molecule type" value="Genomic_DNA"/>
</dbReference>
<keyword evidence="3" id="KW-1185">Reference proteome</keyword>